<name>A0A200QTL6_MACCD</name>
<organism evidence="2 3">
    <name type="scientific">Macleaya cordata</name>
    <name type="common">Five-seeded plume-poppy</name>
    <name type="synonym">Bocconia cordata</name>
    <dbReference type="NCBI Taxonomy" id="56857"/>
    <lineage>
        <taxon>Eukaryota</taxon>
        <taxon>Viridiplantae</taxon>
        <taxon>Streptophyta</taxon>
        <taxon>Embryophyta</taxon>
        <taxon>Tracheophyta</taxon>
        <taxon>Spermatophyta</taxon>
        <taxon>Magnoliopsida</taxon>
        <taxon>Ranunculales</taxon>
        <taxon>Papaveraceae</taxon>
        <taxon>Papaveroideae</taxon>
        <taxon>Macleaya</taxon>
    </lineage>
</organism>
<protein>
    <submittedName>
        <fullName evidence="2">Uncharacterized protein</fullName>
    </submittedName>
</protein>
<dbReference type="PANTHER" id="PTHR35734:SF1">
    <property type="entry name" value="OS01G0805200 PROTEIN"/>
    <property type="match status" value="1"/>
</dbReference>
<dbReference type="InterPro" id="IPR021562">
    <property type="entry name" value="DUF3007"/>
</dbReference>
<reference evidence="2 3" key="1">
    <citation type="journal article" date="2017" name="Mol. Plant">
        <title>The Genome of Medicinal Plant Macleaya cordata Provides New Insights into Benzylisoquinoline Alkaloids Metabolism.</title>
        <authorList>
            <person name="Liu X."/>
            <person name="Liu Y."/>
            <person name="Huang P."/>
            <person name="Ma Y."/>
            <person name="Qing Z."/>
            <person name="Tang Q."/>
            <person name="Cao H."/>
            <person name="Cheng P."/>
            <person name="Zheng Y."/>
            <person name="Yuan Z."/>
            <person name="Zhou Y."/>
            <person name="Liu J."/>
            <person name="Tang Z."/>
            <person name="Zhuo Y."/>
            <person name="Zhang Y."/>
            <person name="Yu L."/>
            <person name="Huang J."/>
            <person name="Yang P."/>
            <person name="Peng Q."/>
            <person name="Zhang J."/>
            <person name="Jiang W."/>
            <person name="Zhang Z."/>
            <person name="Lin K."/>
            <person name="Ro D.K."/>
            <person name="Chen X."/>
            <person name="Xiong X."/>
            <person name="Shang Y."/>
            <person name="Huang S."/>
            <person name="Zeng J."/>
        </authorList>
    </citation>
    <scope>NUCLEOTIDE SEQUENCE [LARGE SCALE GENOMIC DNA]</scope>
    <source>
        <strain evidence="3">cv. BLH2017</strain>
        <tissue evidence="2">Root</tissue>
    </source>
</reference>
<dbReference type="AlphaFoldDB" id="A0A200QTL6"/>
<dbReference type="Proteomes" id="UP000195402">
    <property type="component" value="Unassembled WGS sequence"/>
</dbReference>
<dbReference type="EMBL" id="MVGT01001095">
    <property type="protein sequence ID" value="OVA13795.1"/>
    <property type="molecule type" value="Genomic_DNA"/>
</dbReference>
<dbReference type="InParanoid" id="A0A200QTL6"/>
<feature type="compositionally biased region" description="Low complexity" evidence="1">
    <location>
        <begin position="8"/>
        <end position="17"/>
    </location>
</feature>
<sequence>MFSIVPRSSGSSSSGGSEDYSKASDKTKAFQEEKLRCAALDASAVAKTSVGLKSGLKFTVVDQLQAGNVVKLVLVLGLAAGWGIYIHL</sequence>
<comment type="caution">
    <text evidence="2">The sequence shown here is derived from an EMBL/GenBank/DDBJ whole genome shotgun (WGS) entry which is preliminary data.</text>
</comment>
<proteinExistence type="predicted"/>
<keyword evidence="3" id="KW-1185">Reference proteome</keyword>
<dbReference type="STRING" id="56857.A0A200QTL6"/>
<feature type="region of interest" description="Disordered" evidence="1">
    <location>
        <begin position="1"/>
        <end position="25"/>
    </location>
</feature>
<gene>
    <name evidence="2" type="ORF">BVC80_1769g51</name>
</gene>
<evidence type="ECO:0000256" key="1">
    <source>
        <dbReference type="SAM" id="MobiDB-lite"/>
    </source>
</evidence>
<accession>A0A200QTL6</accession>
<evidence type="ECO:0000313" key="2">
    <source>
        <dbReference type="EMBL" id="OVA13795.1"/>
    </source>
</evidence>
<evidence type="ECO:0000313" key="3">
    <source>
        <dbReference type="Proteomes" id="UP000195402"/>
    </source>
</evidence>
<dbReference type="PANTHER" id="PTHR35734">
    <property type="entry name" value="OS01G0805200 PROTEIN"/>
    <property type="match status" value="1"/>
</dbReference>